<gene>
    <name evidence="2" type="ORF">H4Q32_008299</name>
</gene>
<sequence>MTERLFEEKQHASLYQKYRFDPPDELKDLIIQYLDKKKGKPHQLAVDLGCGTGQNSRSLTKYFEQVVGIDVSESQVAEARAVSGFPNLSYRVGTAEELPFPDGSVDLLTAASAAHWFDAERFIKEAIRVLKPRGCLALFGYGDSMDIHFESCGDRLNNIYEDVKQILLPYTSSKVNVANSKLKDLFEAIPFPDKERIEIIPVKLQLSIKAVIGYFETFSMYQAYLRADPSAATALLERTTSRFLEEMKVSSTETKVDFIMEYYCVLACKPDFLTCTSLSKMAVRLFEDKEHANSYWKYRISPSEELIGKVLQFHRSNKNSANDLAVDVGCGSGQGTLLLAPHFTHVVGTDISPAQLGMGRKNVNIPNISYRESPAEELPFEDGSVDLVTAMSAFHWFDHSRFLQEAHRVLKPHGCLAVLNYTMDMELSYRDCSENLNHICNEFYAALRPFRNPYLGSSSFELYKKTYDSLQYPDIFWVKKTVALSGYVGMVESFSAFQALLKKDPEEARRLSQDIEQRLLRAMGATSSETEVIMGVKYFYFLACKPEND</sequence>
<dbReference type="PANTHER" id="PTHR44942">
    <property type="entry name" value="METHYLTRANSF_11 DOMAIN-CONTAINING PROTEIN"/>
    <property type="match status" value="1"/>
</dbReference>
<dbReference type="InterPro" id="IPR029063">
    <property type="entry name" value="SAM-dependent_MTases_sf"/>
</dbReference>
<evidence type="ECO:0000313" key="3">
    <source>
        <dbReference type="Proteomes" id="UP000830375"/>
    </source>
</evidence>
<evidence type="ECO:0000259" key="1">
    <source>
        <dbReference type="Pfam" id="PF08241"/>
    </source>
</evidence>
<keyword evidence="3" id="KW-1185">Reference proteome</keyword>
<dbReference type="InterPro" id="IPR013216">
    <property type="entry name" value="Methyltransf_11"/>
</dbReference>
<feature type="domain" description="Methyltransferase type 11" evidence="1">
    <location>
        <begin position="326"/>
        <end position="417"/>
    </location>
</feature>
<dbReference type="Gene3D" id="3.40.50.150">
    <property type="entry name" value="Vaccinia Virus protein VP39"/>
    <property type="match status" value="2"/>
</dbReference>
<dbReference type="Pfam" id="PF08241">
    <property type="entry name" value="Methyltransf_11"/>
    <property type="match status" value="2"/>
</dbReference>
<organism evidence="2 3">
    <name type="scientific">Labeo rohita</name>
    <name type="common">Indian major carp</name>
    <name type="synonym">Cyprinus rohita</name>
    <dbReference type="NCBI Taxonomy" id="84645"/>
    <lineage>
        <taxon>Eukaryota</taxon>
        <taxon>Metazoa</taxon>
        <taxon>Chordata</taxon>
        <taxon>Craniata</taxon>
        <taxon>Vertebrata</taxon>
        <taxon>Euteleostomi</taxon>
        <taxon>Actinopterygii</taxon>
        <taxon>Neopterygii</taxon>
        <taxon>Teleostei</taxon>
        <taxon>Ostariophysi</taxon>
        <taxon>Cypriniformes</taxon>
        <taxon>Cyprinidae</taxon>
        <taxon>Labeoninae</taxon>
        <taxon>Labeonini</taxon>
        <taxon>Labeo</taxon>
    </lineage>
</organism>
<name>A0ABQ8MCR8_LABRO</name>
<dbReference type="CDD" id="cd02440">
    <property type="entry name" value="AdoMet_MTases"/>
    <property type="match status" value="2"/>
</dbReference>
<dbReference type="PANTHER" id="PTHR44942:SF6">
    <property type="entry name" value="NOVEL PROTEIN"/>
    <property type="match status" value="1"/>
</dbReference>
<dbReference type="InterPro" id="IPR051052">
    <property type="entry name" value="Diverse_substrate_MTase"/>
</dbReference>
<protein>
    <recommendedName>
        <fullName evidence="1">Methyltransferase type 11 domain-containing protein</fullName>
    </recommendedName>
</protein>
<reference evidence="2 3" key="1">
    <citation type="submission" date="2022-01" db="EMBL/GenBank/DDBJ databases">
        <title>A high-quality chromosome-level genome assembly of rohu carp, Labeo rohita.</title>
        <authorList>
            <person name="Arick M.A. II"/>
            <person name="Hsu C.-Y."/>
            <person name="Magbanua Z."/>
            <person name="Pechanova O."/>
            <person name="Grover C."/>
            <person name="Miller E."/>
            <person name="Thrash A."/>
            <person name="Ezzel L."/>
            <person name="Alam S."/>
            <person name="Benzie J."/>
            <person name="Hamilton M."/>
            <person name="Karsi A."/>
            <person name="Lawrence M.L."/>
            <person name="Peterson D.G."/>
        </authorList>
    </citation>
    <scope>NUCLEOTIDE SEQUENCE [LARGE SCALE GENOMIC DNA]</scope>
    <source>
        <strain evidence="3">BAU-BD-2019</strain>
        <tissue evidence="2">Blood</tissue>
    </source>
</reference>
<accession>A0ABQ8MCR8</accession>
<dbReference type="Proteomes" id="UP000830375">
    <property type="component" value="Unassembled WGS sequence"/>
</dbReference>
<comment type="caution">
    <text evidence="2">The sequence shown here is derived from an EMBL/GenBank/DDBJ whole genome shotgun (WGS) entry which is preliminary data.</text>
</comment>
<proteinExistence type="predicted"/>
<evidence type="ECO:0000313" key="2">
    <source>
        <dbReference type="EMBL" id="KAI2660666.1"/>
    </source>
</evidence>
<feature type="domain" description="Methyltransferase type 11" evidence="1">
    <location>
        <begin position="46"/>
        <end position="137"/>
    </location>
</feature>
<dbReference type="SUPFAM" id="SSF53335">
    <property type="entry name" value="S-adenosyl-L-methionine-dependent methyltransferases"/>
    <property type="match status" value="2"/>
</dbReference>
<dbReference type="EMBL" id="JACTAM010000009">
    <property type="protein sequence ID" value="KAI2660666.1"/>
    <property type="molecule type" value="Genomic_DNA"/>
</dbReference>